<sequence>MATNTAEDPQRKSFSRYTFSGKLFKGNQLLQYHRKDLSEWLVNFLEQNTESDYLEKKLVGFSVANIISPEQLENFEVCTAMIVAKIYSPGKMSMTDAFLTPKGSLTEIHHDSETQVIIAKGRQSFAVETALKVWLFWPPSKMEYLPQYYCKTELFFNAAGPPEVVKIQYQDSIIVVPANWIHAVITLEDCYILGANFDDPSQIRFMRAEECGGEKLAECMPVAIQKLKIDLMGKHRRSILRQFVRNIPMDLSIYRNYAKESLIDALRGVMDEDGGNCLYCEILNVRPTARAFITDTTDSTWTARHICSHLYNEIPGTSRGEAAYQLWYQMTERELLEQAKYGQMKPHRKRPKVGIQRGETSRAFALV</sequence>
<organism evidence="2 3">
    <name type="scientific">Myriangium duriaei CBS 260.36</name>
    <dbReference type="NCBI Taxonomy" id="1168546"/>
    <lineage>
        <taxon>Eukaryota</taxon>
        <taxon>Fungi</taxon>
        <taxon>Dikarya</taxon>
        <taxon>Ascomycota</taxon>
        <taxon>Pezizomycotina</taxon>
        <taxon>Dothideomycetes</taxon>
        <taxon>Dothideomycetidae</taxon>
        <taxon>Myriangiales</taxon>
        <taxon>Myriangiaceae</taxon>
        <taxon>Myriangium</taxon>
    </lineage>
</organism>
<dbReference type="Gene3D" id="2.60.120.650">
    <property type="entry name" value="Cupin"/>
    <property type="match status" value="1"/>
</dbReference>
<evidence type="ECO:0000313" key="3">
    <source>
        <dbReference type="Proteomes" id="UP000799439"/>
    </source>
</evidence>
<dbReference type="SUPFAM" id="SSF51197">
    <property type="entry name" value="Clavaminate synthase-like"/>
    <property type="match status" value="1"/>
</dbReference>
<name>A0A9P4IUB4_9PEZI</name>
<dbReference type="Proteomes" id="UP000799439">
    <property type="component" value="Unassembled WGS sequence"/>
</dbReference>
<dbReference type="AlphaFoldDB" id="A0A9P4IUB4"/>
<comment type="caution">
    <text evidence="2">The sequence shown here is derived from an EMBL/GenBank/DDBJ whole genome shotgun (WGS) entry which is preliminary data.</text>
</comment>
<accession>A0A9P4IUB4</accession>
<dbReference type="InterPro" id="IPR003347">
    <property type="entry name" value="JmjC_dom"/>
</dbReference>
<keyword evidence="3" id="KW-1185">Reference proteome</keyword>
<reference evidence="2" key="1">
    <citation type="journal article" date="2020" name="Stud. Mycol.">
        <title>101 Dothideomycetes genomes: a test case for predicting lifestyles and emergence of pathogens.</title>
        <authorList>
            <person name="Haridas S."/>
            <person name="Albert R."/>
            <person name="Binder M."/>
            <person name="Bloem J."/>
            <person name="Labutti K."/>
            <person name="Salamov A."/>
            <person name="Andreopoulos B."/>
            <person name="Baker S."/>
            <person name="Barry K."/>
            <person name="Bills G."/>
            <person name="Bluhm B."/>
            <person name="Cannon C."/>
            <person name="Castanera R."/>
            <person name="Culley D."/>
            <person name="Daum C."/>
            <person name="Ezra D."/>
            <person name="Gonzalez J."/>
            <person name="Henrissat B."/>
            <person name="Kuo A."/>
            <person name="Liang C."/>
            <person name="Lipzen A."/>
            <person name="Lutzoni F."/>
            <person name="Magnuson J."/>
            <person name="Mondo S."/>
            <person name="Nolan M."/>
            <person name="Ohm R."/>
            <person name="Pangilinan J."/>
            <person name="Park H.-J."/>
            <person name="Ramirez L."/>
            <person name="Alfaro M."/>
            <person name="Sun H."/>
            <person name="Tritt A."/>
            <person name="Yoshinaga Y."/>
            <person name="Zwiers L.-H."/>
            <person name="Turgeon B."/>
            <person name="Goodwin S."/>
            <person name="Spatafora J."/>
            <person name="Crous P."/>
            <person name="Grigoriev I."/>
        </authorList>
    </citation>
    <scope>NUCLEOTIDE SEQUENCE</scope>
    <source>
        <strain evidence="2">CBS 260.36</strain>
    </source>
</reference>
<evidence type="ECO:0000313" key="2">
    <source>
        <dbReference type="EMBL" id="KAF2148551.1"/>
    </source>
</evidence>
<dbReference type="EMBL" id="ML996093">
    <property type="protein sequence ID" value="KAF2148551.1"/>
    <property type="molecule type" value="Genomic_DNA"/>
</dbReference>
<proteinExistence type="predicted"/>
<dbReference type="PROSITE" id="PS51184">
    <property type="entry name" value="JMJC"/>
    <property type="match status" value="1"/>
</dbReference>
<evidence type="ECO:0000259" key="1">
    <source>
        <dbReference type="PROSITE" id="PS51184"/>
    </source>
</evidence>
<protein>
    <recommendedName>
        <fullName evidence="1">JmjC domain-containing protein</fullName>
    </recommendedName>
</protein>
<feature type="domain" description="JmjC" evidence="1">
    <location>
        <begin position="24"/>
        <end position="214"/>
    </location>
</feature>
<gene>
    <name evidence="2" type="ORF">K461DRAFT_297957</name>
</gene>
<dbReference type="OrthoDB" id="3868358at2759"/>